<dbReference type="EMBL" id="JAIOUQ010000014">
    <property type="protein sequence ID" value="MBZ2166636.1"/>
    <property type="molecule type" value="Genomic_DNA"/>
</dbReference>
<accession>A0A8T5UXK4</accession>
<comment type="caution">
    <text evidence="1">The sequence shown here is derived from an EMBL/GenBank/DDBJ whole genome shotgun (WGS) entry which is preliminary data.</text>
</comment>
<proteinExistence type="predicted"/>
<evidence type="ECO:0000313" key="1">
    <source>
        <dbReference type="EMBL" id="MBZ2166636.1"/>
    </source>
</evidence>
<evidence type="ECO:0000313" key="2">
    <source>
        <dbReference type="Proteomes" id="UP000825933"/>
    </source>
</evidence>
<dbReference type="RefSeq" id="WP_223792183.1">
    <property type="nucleotide sequence ID" value="NZ_JAIOUQ010000014.1"/>
</dbReference>
<dbReference type="Proteomes" id="UP000825933">
    <property type="component" value="Unassembled WGS sequence"/>
</dbReference>
<sequence length="469" mass="55116">MLKESLFKENLNISIDSESFQDLLLNKNKNAEIILEQLTSSENVKYFEIIRSPLETDSPELLKKIPYFTIKETQDSKLRYGMNDLSALYTHNPLKISEHPNNILSYSQIRFTRKISYEIGKRILNKSDLNEAEINAMKLMIIQPYLKSNAKIFITENPLILKCKEKFYHIIDYPPIIVNLEIAKEIIGLYMRYKNNYDININSDNININFPINKHEFYENSLLLKISNLPFRSDNFGDLTKPLINRFLYLLMSLDEIGIQHYNGTDRTSMFNSLYHFNYFLSLITGIFDNLAIITKNKYEIFAETNNDITLNPKNSKKIILKGIKQKNESLYKHLVYYSEFIGLIHELRNTIMHNEMLENGAFHKNPYVVAKGVKIPNKIFKKLKMCPNDLDKSKKHEFWGVLTVDSNNNGYVDLFKFTKSSCIELFRFTNTYMELIGQNNFIMVLKKEKSSYPEFLELFEKNKFDLVL</sequence>
<keyword evidence="2" id="KW-1185">Reference proteome</keyword>
<dbReference type="AlphaFoldDB" id="A0A8T5UXK4"/>
<protein>
    <submittedName>
        <fullName evidence="1">Uncharacterized protein</fullName>
    </submittedName>
</protein>
<organism evidence="1 2">
    <name type="scientific">Methanobacterium spitsbergense</name>
    <dbReference type="NCBI Taxonomy" id="2874285"/>
    <lineage>
        <taxon>Archaea</taxon>
        <taxon>Methanobacteriati</taxon>
        <taxon>Methanobacteriota</taxon>
        <taxon>Methanomada group</taxon>
        <taxon>Methanobacteria</taxon>
        <taxon>Methanobacteriales</taxon>
        <taxon>Methanobacteriaceae</taxon>
        <taxon>Methanobacterium</taxon>
    </lineage>
</organism>
<reference evidence="2" key="1">
    <citation type="journal article" date="2022" name="Microbiol. Resour. Announc.">
        <title>Draft Genome Sequence of a Methanogenic Archaeon from West Spitsbergen Permafrost.</title>
        <authorList>
            <person name="Trubitsyn V."/>
            <person name="Rivkina E."/>
            <person name="Shcherbakova V."/>
        </authorList>
    </citation>
    <scope>NUCLEOTIDE SEQUENCE [LARGE SCALE GENOMIC DNA]</scope>
    <source>
        <strain evidence="2">VT</strain>
    </source>
</reference>
<name>A0A8T5UXK4_9EURY</name>
<gene>
    <name evidence="1" type="ORF">K8N75_11360</name>
</gene>